<feature type="domain" description="NAD-dependent epimerase/dehydratase" evidence="6">
    <location>
        <begin position="11"/>
        <end position="235"/>
    </location>
</feature>
<dbReference type="InterPro" id="IPR036291">
    <property type="entry name" value="NAD(P)-bd_dom_sf"/>
</dbReference>
<feature type="site" description="Important for catalytic activity" evidence="5">
    <location>
        <position position="114"/>
    </location>
</feature>
<dbReference type="STRING" id="59919.PMM1207"/>
<name>Q7V0P9_PROMP</name>
<accession>Q7V0P9</accession>
<dbReference type="GO" id="GO:0016853">
    <property type="term" value="F:isomerase activity"/>
    <property type="evidence" value="ECO:0007669"/>
    <property type="project" value="UniProtKB-KW"/>
</dbReference>
<organism evidence="7 8">
    <name type="scientific">Prochlorococcus marinus subsp. pastoris (strain CCMP1986 / NIES-2087 / MED4)</name>
    <dbReference type="NCBI Taxonomy" id="59919"/>
    <lineage>
        <taxon>Bacteria</taxon>
        <taxon>Bacillati</taxon>
        <taxon>Cyanobacteriota</taxon>
        <taxon>Cyanophyceae</taxon>
        <taxon>Synechococcales</taxon>
        <taxon>Prochlorococcaceae</taxon>
        <taxon>Prochlorococcus</taxon>
    </lineage>
</organism>
<comment type="function">
    <text evidence="5">Catalyzes the two-step NADP-dependent conversion of GDP-4-dehydro-6-deoxy-D-mannose to GDP-fucose, involving an epimerase and a reductase reaction.</text>
</comment>
<evidence type="ECO:0000256" key="1">
    <source>
        <dbReference type="ARBA" id="ARBA00005959"/>
    </source>
</evidence>
<feature type="binding site" evidence="5">
    <location>
        <position position="207"/>
    </location>
    <ligand>
        <name>substrate</name>
    </ligand>
</feature>
<keyword evidence="3 5" id="KW-0560">Oxidoreductase</keyword>
<evidence type="ECO:0000256" key="2">
    <source>
        <dbReference type="ARBA" id="ARBA00022857"/>
    </source>
</evidence>
<dbReference type="InterPro" id="IPR028614">
    <property type="entry name" value="GDP_fucose/colitose_synth"/>
</dbReference>
<dbReference type="CDD" id="cd05239">
    <property type="entry name" value="GDP_FS_SDR_e"/>
    <property type="match status" value="1"/>
</dbReference>
<dbReference type="GO" id="GO:0050577">
    <property type="term" value="F:GDP-L-fucose synthase activity"/>
    <property type="evidence" value="ECO:0007669"/>
    <property type="project" value="UniProtKB-UniRule"/>
</dbReference>
<feature type="active site" description="Proton donor/acceptor" evidence="5">
    <location>
        <position position="141"/>
    </location>
</feature>
<evidence type="ECO:0000256" key="3">
    <source>
        <dbReference type="ARBA" id="ARBA00023002"/>
    </source>
</evidence>
<dbReference type="EMBL" id="BX548174">
    <property type="protein sequence ID" value="CAE19666.1"/>
    <property type="molecule type" value="Genomic_DNA"/>
</dbReference>
<gene>
    <name evidence="5" type="primary">fcl</name>
    <name evidence="7" type="ordered locus">PMM1207</name>
</gene>
<feature type="binding site" evidence="5">
    <location>
        <begin position="15"/>
        <end position="21"/>
    </location>
    <ligand>
        <name>NADP(+)</name>
        <dbReference type="ChEBI" id="CHEBI:58349"/>
    </ligand>
</feature>
<dbReference type="EC" id="1.1.1.271" evidence="5"/>
<evidence type="ECO:0000313" key="7">
    <source>
        <dbReference type="EMBL" id="CAE19666.1"/>
    </source>
</evidence>
<dbReference type="HOGENOM" id="CLU_007383_18_0_3"/>
<dbReference type="Proteomes" id="UP000001026">
    <property type="component" value="Chromosome"/>
</dbReference>
<dbReference type="KEGG" id="pmm:PMM1207"/>
<comment type="pathway">
    <text evidence="5">Nucleotide-sugar biosynthesis; GDP-L-fucose biosynthesis via de novo pathway; GDP-L-fucose from GDP-alpha-D-mannose: step 2/2.</text>
</comment>
<dbReference type="RefSeq" id="WP_011132841.1">
    <property type="nucleotide sequence ID" value="NC_005072.1"/>
</dbReference>
<dbReference type="UniPathway" id="UPA00128">
    <property type="reaction ID" value="UER00191"/>
</dbReference>
<feature type="binding site" evidence="5">
    <location>
        <position position="184"/>
    </location>
    <ligand>
        <name>NADP(+)</name>
        <dbReference type="ChEBI" id="CHEBI:58349"/>
    </ligand>
</feature>
<comment type="similarity">
    <text evidence="1 5">Belongs to the NAD(P)-dependent epimerase/dehydratase family. Fucose synthase subfamily.</text>
</comment>
<dbReference type="GO" id="GO:0042351">
    <property type="term" value="P:'de novo' GDP-L-fucose biosynthetic process"/>
    <property type="evidence" value="ECO:0007669"/>
    <property type="project" value="UniProtKB-UniRule"/>
</dbReference>
<dbReference type="Gene3D" id="3.40.50.720">
    <property type="entry name" value="NAD(P)-binding Rossmann-like Domain"/>
    <property type="match status" value="1"/>
</dbReference>
<feature type="binding site" evidence="5">
    <location>
        <begin position="168"/>
        <end position="171"/>
    </location>
    <ligand>
        <name>NADP(+)</name>
        <dbReference type="ChEBI" id="CHEBI:58349"/>
    </ligand>
</feature>
<keyword evidence="4 5" id="KW-0413">Isomerase</keyword>
<feature type="binding site" evidence="5">
    <location>
        <position position="192"/>
    </location>
    <ligand>
        <name>substrate</name>
    </ligand>
</feature>
<proteinExistence type="inferred from homology"/>
<evidence type="ECO:0000256" key="4">
    <source>
        <dbReference type="ARBA" id="ARBA00023235"/>
    </source>
</evidence>
<dbReference type="Gene3D" id="3.90.25.10">
    <property type="entry name" value="UDP-galactose 4-epimerase, domain 1"/>
    <property type="match status" value="1"/>
</dbReference>
<dbReference type="OrthoDB" id="9811425at2"/>
<keyword evidence="2 5" id="KW-0521">NADP</keyword>
<dbReference type="PANTHER" id="PTHR43238:SF1">
    <property type="entry name" value="GDP-L-FUCOSE SYNTHASE"/>
    <property type="match status" value="1"/>
</dbReference>
<dbReference type="GO" id="GO:0070401">
    <property type="term" value="F:NADP+ binding"/>
    <property type="evidence" value="ECO:0007669"/>
    <property type="project" value="UniProtKB-UniRule"/>
</dbReference>
<feature type="binding site" evidence="5">
    <location>
        <position position="145"/>
    </location>
    <ligand>
        <name>NADP(+)</name>
        <dbReference type="ChEBI" id="CHEBI:58349"/>
    </ligand>
</feature>
<evidence type="ECO:0000256" key="5">
    <source>
        <dbReference type="HAMAP-Rule" id="MF_00956"/>
    </source>
</evidence>
<dbReference type="AlphaFoldDB" id="Q7V0P9"/>
<evidence type="ECO:0000313" key="8">
    <source>
        <dbReference type="Proteomes" id="UP000001026"/>
    </source>
</evidence>
<dbReference type="PANTHER" id="PTHR43238">
    <property type="entry name" value="GDP-L-FUCOSE SYNTHASE"/>
    <property type="match status" value="1"/>
</dbReference>
<keyword evidence="5" id="KW-0511">Multifunctional enzyme</keyword>
<protein>
    <recommendedName>
        <fullName evidence="5">GDP-L-fucose synthase</fullName>
        <ecNumber evidence="5">1.1.1.271</ecNumber>
    </recommendedName>
    <alternativeName>
        <fullName evidence="5">GDP-4-keto-6-deoxy-D-mannose-3,5-epimerase-4-reductase</fullName>
    </alternativeName>
</protein>
<sequence>MKNLISKSDSIFVAGHNGLAGSAICRALKKFGYKNIITVSRKEIDLRDQNKVKNWFKENSPDIVILAAAKVGGILANSIYPYDFIIENIQIQTNVVEAAYQNSVKRLLFLSSSCAYPKKCTQPIREEYLLSNYLEKTNENYALAKIVGMKFCEALRKQKNFDAFSLMPTNLYGPNDNYQDNESHVFAALIKKFVTAEINNLDQVICWGDGSPKREFLHVDDLAEASVFTLENFQFSLNNCSFLNVGTGKDISILDLAILIKNKVGFKGSIFWDKTKPNGTPLKRLDITRIKKLGWESKISLEEGIENTIKDFKKNIY</sequence>
<dbReference type="SUPFAM" id="SSF51735">
    <property type="entry name" value="NAD(P)-binding Rossmann-fold domains"/>
    <property type="match status" value="1"/>
</dbReference>
<evidence type="ECO:0000259" key="6">
    <source>
        <dbReference type="Pfam" id="PF01370"/>
    </source>
</evidence>
<dbReference type="HAMAP" id="MF_00956">
    <property type="entry name" value="GDP_fucose_synth"/>
    <property type="match status" value="1"/>
</dbReference>
<dbReference type="InterPro" id="IPR001509">
    <property type="entry name" value="Epimerase_deHydtase"/>
</dbReference>
<comment type="caution">
    <text evidence="5">Lacks conserved residue(s) required for the propagation of feature annotation.</text>
</comment>
<dbReference type="Pfam" id="PF01370">
    <property type="entry name" value="Epimerase"/>
    <property type="match status" value="1"/>
</dbReference>
<feature type="binding site" evidence="5">
    <location>
        <position position="214"/>
    </location>
    <ligand>
        <name>substrate</name>
    </ligand>
</feature>
<dbReference type="eggNOG" id="COG0451">
    <property type="taxonomic scope" value="Bacteria"/>
</dbReference>
<reference evidence="7 8" key="1">
    <citation type="journal article" date="2003" name="Nature">
        <title>Genome divergence in two Prochlorococcus ecotypes reflects oceanic niche differentiation.</title>
        <authorList>
            <person name="Rocap G."/>
            <person name="Larimer F.W."/>
            <person name="Lamerdin J.E."/>
            <person name="Malfatti S."/>
            <person name="Chain P."/>
            <person name="Ahlgren N.A."/>
            <person name="Arellano A."/>
            <person name="Coleman M."/>
            <person name="Hauser L."/>
            <person name="Hess W.R."/>
            <person name="Johnson Z.I."/>
            <person name="Land M.L."/>
            <person name="Lindell D."/>
            <person name="Post A.F."/>
            <person name="Regala W."/>
            <person name="Shah M."/>
            <person name="Shaw S.L."/>
            <person name="Steglich C."/>
            <person name="Sullivan M.B."/>
            <person name="Ting C.S."/>
            <person name="Tolonen A."/>
            <person name="Webb E.A."/>
            <person name="Zinser E.R."/>
            <person name="Chisholm S.W."/>
        </authorList>
    </citation>
    <scope>NUCLEOTIDE SEQUENCE [LARGE SCALE GENOMIC DNA]</scope>
    <source>
        <strain evidence="8">CCMP1986 / NIES-2087 / MED4</strain>
    </source>
</reference>
<feature type="site" description="Important for catalytic activity" evidence="5">
    <location>
        <position position="112"/>
    </location>
</feature>
<comment type="catalytic activity">
    <reaction evidence="5">
        <text>GDP-beta-L-fucose + NADP(+) = GDP-4-dehydro-alpha-D-rhamnose + NADPH + H(+)</text>
        <dbReference type="Rhea" id="RHEA:18885"/>
        <dbReference type="ChEBI" id="CHEBI:15378"/>
        <dbReference type="ChEBI" id="CHEBI:57273"/>
        <dbReference type="ChEBI" id="CHEBI:57783"/>
        <dbReference type="ChEBI" id="CHEBI:57964"/>
        <dbReference type="ChEBI" id="CHEBI:58349"/>
        <dbReference type="EC" id="1.1.1.271"/>
    </reaction>
</comment>